<keyword evidence="3" id="KW-1185">Reference proteome</keyword>
<accession>A0AAV6HV78</accession>
<organism evidence="2 3">
    <name type="scientific">Rhododendron griersonianum</name>
    <dbReference type="NCBI Taxonomy" id="479676"/>
    <lineage>
        <taxon>Eukaryota</taxon>
        <taxon>Viridiplantae</taxon>
        <taxon>Streptophyta</taxon>
        <taxon>Embryophyta</taxon>
        <taxon>Tracheophyta</taxon>
        <taxon>Spermatophyta</taxon>
        <taxon>Magnoliopsida</taxon>
        <taxon>eudicotyledons</taxon>
        <taxon>Gunneridae</taxon>
        <taxon>Pentapetalae</taxon>
        <taxon>asterids</taxon>
        <taxon>Ericales</taxon>
        <taxon>Ericaceae</taxon>
        <taxon>Ericoideae</taxon>
        <taxon>Rhodoreae</taxon>
        <taxon>Rhododendron</taxon>
    </lineage>
</organism>
<gene>
    <name evidence="2" type="ORF">RHGRI_036902</name>
</gene>
<evidence type="ECO:0000313" key="2">
    <source>
        <dbReference type="EMBL" id="KAG5516011.1"/>
    </source>
</evidence>
<dbReference type="Proteomes" id="UP000823749">
    <property type="component" value="Chromosome 13"/>
</dbReference>
<evidence type="ECO:0000313" key="3">
    <source>
        <dbReference type="Proteomes" id="UP000823749"/>
    </source>
</evidence>
<sequence length="65" mass="7787">MRESSMGKYSIVKQPKSPHEPLVSHKHTTELYEFFEAHRHIRDRETHSRLQVDLVVHLWKLHGES</sequence>
<feature type="region of interest" description="Disordered" evidence="1">
    <location>
        <begin position="1"/>
        <end position="23"/>
    </location>
</feature>
<proteinExistence type="predicted"/>
<evidence type="ECO:0000256" key="1">
    <source>
        <dbReference type="SAM" id="MobiDB-lite"/>
    </source>
</evidence>
<comment type="caution">
    <text evidence="2">The sequence shown here is derived from an EMBL/GenBank/DDBJ whole genome shotgun (WGS) entry which is preliminary data.</text>
</comment>
<name>A0AAV6HV78_9ERIC</name>
<dbReference type="EMBL" id="JACTNZ010000013">
    <property type="protein sequence ID" value="KAG5516011.1"/>
    <property type="molecule type" value="Genomic_DNA"/>
</dbReference>
<protein>
    <submittedName>
        <fullName evidence="2">Uncharacterized protein</fullName>
    </submittedName>
</protein>
<reference evidence="2 3" key="1">
    <citation type="submission" date="2020-08" db="EMBL/GenBank/DDBJ databases">
        <title>Plant Genome Project.</title>
        <authorList>
            <person name="Zhang R.-G."/>
        </authorList>
    </citation>
    <scope>NUCLEOTIDE SEQUENCE [LARGE SCALE GENOMIC DNA]</scope>
    <source>
        <strain evidence="2">WSP0</strain>
        <tissue evidence="2">Leaf</tissue>
    </source>
</reference>
<dbReference type="AlphaFoldDB" id="A0AAV6HV78"/>